<evidence type="ECO:0000256" key="1">
    <source>
        <dbReference type="SAM" id="MobiDB-lite"/>
    </source>
</evidence>
<dbReference type="RefSeq" id="XP_037195163.1">
    <property type="nucleotide sequence ID" value="XM_037333035.1"/>
</dbReference>
<dbReference type="GeneID" id="59256727"/>
<feature type="region of interest" description="Disordered" evidence="1">
    <location>
        <begin position="57"/>
        <end position="99"/>
    </location>
</feature>
<proteinExistence type="predicted"/>
<gene>
    <name evidence="2" type="ORF">Bfra_002619</name>
</gene>
<protein>
    <submittedName>
        <fullName evidence="2">Putative phytanoyl- dioxygenase family protein</fullName>
    </submittedName>
</protein>
<dbReference type="Proteomes" id="UP000531561">
    <property type="component" value="Unassembled WGS sequence"/>
</dbReference>
<feature type="region of interest" description="Disordered" evidence="1">
    <location>
        <begin position="14"/>
        <end position="34"/>
    </location>
</feature>
<sequence>MSYREDGSVLLELPMENNNNNTNTAAQPTMPPPINPSQVPNFGLELKAVGIEDGEDISMTTSSTNDNGDDGPLLSGRSLNNQNNNNRTDPRQNSVQQRPDTLHPTNIALELEFPGENELLIWTIYPDGPLLFVLSPDNQTVNDDSTAPGACNSEKPKADALDLTDIVLELDATNDVPLGSETTTNVCELESSILDNKPAFEDAVMETGRCSIPVVEFIKSDPLTLTNKRPGGVSLYAVSNKAEQFWRDDG</sequence>
<comment type="caution">
    <text evidence="2">The sequence shown here is derived from an EMBL/GenBank/DDBJ whole genome shotgun (WGS) entry which is preliminary data.</text>
</comment>
<keyword evidence="3" id="KW-1185">Reference proteome</keyword>
<keyword evidence="2" id="KW-0223">Dioxygenase</keyword>
<name>A0A8H6AZ83_9HELO</name>
<accession>A0A8H6AZ83</accession>
<keyword evidence="2" id="KW-0560">Oxidoreductase</keyword>
<evidence type="ECO:0000313" key="3">
    <source>
        <dbReference type="Proteomes" id="UP000531561"/>
    </source>
</evidence>
<dbReference type="EMBL" id="JABFCT010000004">
    <property type="protein sequence ID" value="KAF5876217.1"/>
    <property type="molecule type" value="Genomic_DNA"/>
</dbReference>
<organism evidence="2 3">
    <name type="scientific">Botrytis fragariae</name>
    <dbReference type="NCBI Taxonomy" id="1964551"/>
    <lineage>
        <taxon>Eukaryota</taxon>
        <taxon>Fungi</taxon>
        <taxon>Dikarya</taxon>
        <taxon>Ascomycota</taxon>
        <taxon>Pezizomycotina</taxon>
        <taxon>Leotiomycetes</taxon>
        <taxon>Helotiales</taxon>
        <taxon>Sclerotiniaceae</taxon>
        <taxon>Botrytis</taxon>
    </lineage>
</organism>
<reference evidence="2 3" key="1">
    <citation type="journal article" date="2020" name="Phytopathology">
        <title>A high-quality genome resource of Botrytis fragariae, a new and rapidly spreading fungal pathogen causing strawberry gray mold in the U.S.A.</title>
        <authorList>
            <person name="Wu Y."/>
            <person name="Saski C.A."/>
            <person name="Schnabel G."/>
            <person name="Xiao S."/>
            <person name="Hu M."/>
        </authorList>
    </citation>
    <scope>NUCLEOTIDE SEQUENCE [LARGE SCALE GENOMIC DNA]</scope>
    <source>
        <strain evidence="2 3">BVB16</strain>
    </source>
</reference>
<evidence type="ECO:0000313" key="2">
    <source>
        <dbReference type="EMBL" id="KAF5876217.1"/>
    </source>
</evidence>
<dbReference type="AlphaFoldDB" id="A0A8H6AZ83"/>
<dbReference type="OrthoDB" id="10445557at2759"/>
<dbReference type="GO" id="GO:0051213">
    <property type="term" value="F:dioxygenase activity"/>
    <property type="evidence" value="ECO:0007669"/>
    <property type="project" value="UniProtKB-KW"/>
</dbReference>